<dbReference type="GO" id="GO:0061640">
    <property type="term" value="P:cytoskeleton-dependent cytokinesis"/>
    <property type="evidence" value="ECO:0007669"/>
    <property type="project" value="InterPro"/>
</dbReference>
<dbReference type="InterPro" id="IPR009991">
    <property type="entry name" value="DCTN3"/>
</dbReference>
<evidence type="ECO:0000313" key="1">
    <source>
        <dbReference type="Ensembl" id="ENSACOP00000014271.1"/>
    </source>
</evidence>
<dbReference type="GO" id="GO:0005869">
    <property type="term" value="C:dynactin complex"/>
    <property type="evidence" value="ECO:0007669"/>
    <property type="project" value="InterPro"/>
</dbReference>
<dbReference type="Ensembl" id="ENSACOT00000014774.1">
    <property type="protein sequence ID" value="ENSACOP00000014271.1"/>
    <property type="gene ID" value="ENSACOG00000009925.1"/>
</dbReference>
<proteinExistence type="predicted"/>
<sequence>MTRGLEHLSYEDRLRKLGLFSLEKRRLRGDLLAAFQYLKGAYRDAGEGLFIRDCGERTRGNGFELKQGRFRLDLRKKFFTVRVVGPWNGLPREVVNASSLAAFKVGLDIALDVEDVIKYLDPQYIDRMAIPDTIKLQFILAEEHLIPSRAALLEQVKNLQPILDSTSIQAVPDHAAKLQRLSQIHIQQQEQRHHLTDSVKTLLEDYNKMTLLLSKQFVQWNEILTQLETAKEAKPVAE</sequence>
<dbReference type="AlphaFoldDB" id="A0A8B9FW07"/>
<reference evidence="1" key="2">
    <citation type="submission" date="2025-09" db="UniProtKB">
        <authorList>
            <consortium name="Ensembl"/>
        </authorList>
    </citation>
    <scope>IDENTIFICATION</scope>
</reference>
<dbReference type="Proteomes" id="UP000694522">
    <property type="component" value="Unplaced"/>
</dbReference>
<evidence type="ECO:0000313" key="2">
    <source>
        <dbReference type="Proteomes" id="UP000694522"/>
    </source>
</evidence>
<dbReference type="Pfam" id="PF07426">
    <property type="entry name" value="Dynactin_p22"/>
    <property type="match status" value="1"/>
</dbReference>
<protein>
    <submittedName>
        <fullName evidence="1">Dynactin subunit 3</fullName>
    </submittedName>
</protein>
<reference evidence="1" key="1">
    <citation type="submission" date="2025-08" db="UniProtKB">
        <authorList>
            <consortium name="Ensembl"/>
        </authorList>
    </citation>
    <scope>IDENTIFICATION</scope>
</reference>
<dbReference type="PANTHER" id="PTHR28360">
    <property type="entry name" value="DYNACTIN SUBUNIT 3"/>
    <property type="match status" value="1"/>
</dbReference>
<name>A0A8B9FW07_9PSIT</name>
<organism evidence="1 2">
    <name type="scientific">Amazona collaria</name>
    <name type="common">yellow-billed parrot</name>
    <dbReference type="NCBI Taxonomy" id="241587"/>
    <lineage>
        <taxon>Eukaryota</taxon>
        <taxon>Metazoa</taxon>
        <taxon>Chordata</taxon>
        <taxon>Craniata</taxon>
        <taxon>Vertebrata</taxon>
        <taxon>Euteleostomi</taxon>
        <taxon>Archelosauria</taxon>
        <taxon>Archosauria</taxon>
        <taxon>Dinosauria</taxon>
        <taxon>Saurischia</taxon>
        <taxon>Theropoda</taxon>
        <taxon>Coelurosauria</taxon>
        <taxon>Aves</taxon>
        <taxon>Neognathae</taxon>
        <taxon>Neoaves</taxon>
        <taxon>Telluraves</taxon>
        <taxon>Australaves</taxon>
        <taxon>Psittaciformes</taxon>
        <taxon>Psittacidae</taxon>
        <taxon>Amazona</taxon>
    </lineage>
</organism>
<keyword evidence="2" id="KW-1185">Reference proteome</keyword>
<dbReference type="PANTHER" id="PTHR28360:SF1">
    <property type="entry name" value="DYNACTIN SUBUNIT 3"/>
    <property type="match status" value="1"/>
</dbReference>
<accession>A0A8B9FW07</accession>